<dbReference type="Proteomes" id="UP000093561">
    <property type="component" value="Unassembled WGS sequence"/>
</dbReference>
<dbReference type="WBParaSite" id="mrna-Wban_00794">
    <property type="protein sequence ID" value="mrna-Wban_00794"/>
    <property type="gene ID" value="Wban_00794"/>
</dbReference>
<reference evidence="2" key="3">
    <citation type="submission" date="2024-02" db="UniProtKB">
        <authorList>
            <consortium name="WormBaseParasite"/>
        </authorList>
    </citation>
    <scope>IDENTIFICATION</scope>
    <source>
        <strain evidence="2">pt0022</strain>
    </source>
</reference>
<dbReference type="AlphaFoldDB" id="A0AAF5PHM6"/>
<protein>
    <submittedName>
        <fullName evidence="2">Uncharacterized protein</fullName>
    </submittedName>
</protein>
<reference evidence="1" key="1">
    <citation type="submission" date="2015-03" db="EMBL/GenBank/DDBJ databases">
        <title>Wuchereria bancrofti Genome Sequencing Papua New Guinea Strain.</title>
        <authorList>
            <person name="Small S.T."/>
            <person name="Serre D."/>
            <person name="Zimmerman P.A."/>
        </authorList>
    </citation>
    <scope>NUCLEOTIDE SEQUENCE [LARGE SCALE GENOMIC DNA]</scope>
    <source>
        <strain evidence="1">pt0022</strain>
    </source>
</reference>
<evidence type="ECO:0000313" key="2">
    <source>
        <dbReference type="WBParaSite" id="mrna-Wban_00794"/>
    </source>
</evidence>
<reference evidence="1" key="2">
    <citation type="journal article" date="2016" name="Mol. Ecol.">
        <title>Population genomics of the filarial nematode parasite Wuchereria bancrofti from mosquitoes.</title>
        <authorList>
            <person name="Small S.T."/>
            <person name="Reimer L.J."/>
            <person name="Tisch D.J."/>
            <person name="King C.L."/>
            <person name="Christensen B.M."/>
            <person name="Siba P.M."/>
            <person name="Kazura J.W."/>
            <person name="Serre D."/>
            <person name="Zimmerman P.A."/>
        </authorList>
    </citation>
    <scope>NUCLEOTIDE SEQUENCE</scope>
    <source>
        <strain evidence="1">pt0022</strain>
    </source>
</reference>
<organism evidence="1 2">
    <name type="scientific">Wuchereria bancrofti</name>
    <dbReference type="NCBI Taxonomy" id="6293"/>
    <lineage>
        <taxon>Eukaryota</taxon>
        <taxon>Metazoa</taxon>
        <taxon>Ecdysozoa</taxon>
        <taxon>Nematoda</taxon>
        <taxon>Chromadorea</taxon>
        <taxon>Rhabditida</taxon>
        <taxon>Spirurina</taxon>
        <taxon>Spiruromorpha</taxon>
        <taxon>Filarioidea</taxon>
        <taxon>Onchocercidae</taxon>
        <taxon>Wuchereria</taxon>
    </lineage>
</organism>
<proteinExistence type="predicted"/>
<evidence type="ECO:0000313" key="1">
    <source>
        <dbReference type="Proteomes" id="UP000093561"/>
    </source>
</evidence>
<accession>A0AAF5PHM6</accession>
<name>A0AAF5PHM6_WUCBA</name>
<sequence>MLFEVTCCEETEQYYVVDGQKKSACSLLIYTGLTIDMEIEPVVEETDRDN</sequence>